<feature type="transmembrane region" description="Helical" evidence="7">
    <location>
        <begin position="121"/>
        <end position="140"/>
    </location>
</feature>
<dbReference type="RefSeq" id="WP_375736535.1">
    <property type="nucleotide sequence ID" value="NZ_JBCGDC010000144.1"/>
</dbReference>
<feature type="transmembrane region" description="Helical" evidence="7">
    <location>
        <begin position="176"/>
        <end position="196"/>
    </location>
</feature>
<evidence type="ECO:0000256" key="7">
    <source>
        <dbReference type="RuleBase" id="RU363032"/>
    </source>
</evidence>
<evidence type="ECO:0000256" key="1">
    <source>
        <dbReference type="ARBA" id="ARBA00004651"/>
    </source>
</evidence>
<sequence>MLLFALLPFFWMLSTALKPATQIYTSPVTWWPSSPTLENFVAVVTRADFTVIMGNTLLVAGVSATVSTTVALLAAYGLSRLASRWGELLVLLLLFAQMIPTILFVIPYFLVFRTLGLLDTLLVLIVTHVSLTMPIATWLLRRFIAKVPRELDEAALIDGCGQVGALFRVVAPSARAGIGAVFFYAFLGSWHEYLFALSLTSSPENRVVTLGITSLVGQYQVSWGELMALGILTTLPLIALFLLVERNLVEGLAGGVKG</sequence>
<keyword evidence="10" id="KW-1185">Reference proteome</keyword>
<dbReference type="SUPFAM" id="SSF161098">
    <property type="entry name" value="MetI-like"/>
    <property type="match status" value="1"/>
</dbReference>
<dbReference type="Pfam" id="PF00528">
    <property type="entry name" value="BPD_transp_1"/>
    <property type="match status" value="1"/>
</dbReference>
<comment type="subcellular location">
    <subcellularLocation>
        <location evidence="1 7">Cell membrane</location>
        <topology evidence="1 7">Multi-pass membrane protein</topology>
    </subcellularLocation>
</comment>
<feature type="transmembrane region" description="Helical" evidence="7">
    <location>
        <begin position="88"/>
        <end position="109"/>
    </location>
</feature>
<organism evidence="9 10">
    <name type="scientific">Polymorphospora lycopeni</name>
    <dbReference type="NCBI Taxonomy" id="3140240"/>
    <lineage>
        <taxon>Bacteria</taxon>
        <taxon>Bacillati</taxon>
        <taxon>Actinomycetota</taxon>
        <taxon>Actinomycetes</taxon>
        <taxon>Micromonosporales</taxon>
        <taxon>Micromonosporaceae</taxon>
        <taxon>Polymorphospora</taxon>
    </lineage>
</organism>
<dbReference type="PROSITE" id="PS50928">
    <property type="entry name" value="ABC_TM1"/>
    <property type="match status" value="1"/>
</dbReference>
<dbReference type="PANTHER" id="PTHR32243">
    <property type="entry name" value="MALTOSE TRANSPORT SYSTEM PERMEASE-RELATED"/>
    <property type="match status" value="1"/>
</dbReference>
<dbReference type="InterPro" id="IPR000515">
    <property type="entry name" value="MetI-like"/>
</dbReference>
<accession>A0ABV5D0A4</accession>
<dbReference type="CDD" id="cd06261">
    <property type="entry name" value="TM_PBP2"/>
    <property type="match status" value="1"/>
</dbReference>
<evidence type="ECO:0000256" key="3">
    <source>
        <dbReference type="ARBA" id="ARBA00022475"/>
    </source>
</evidence>
<reference evidence="9 10" key="1">
    <citation type="submission" date="2024-04" db="EMBL/GenBank/DDBJ databases">
        <title>Polymorphospora sp. isolated from Baiyangdian Lake in Xiong'an New Area.</title>
        <authorList>
            <person name="Zhang X."/>
            <person name="Liu J."/>
        </authorList>
    </citation>
    <scope>NUCLEOTIDE SEQUENCE [LARGE SCALE GENOMIC DNA]</scope>
    <source>
        <strain evidence="9 10">2-325</strain>
    </source>
</reference>
<keyword evidence="2 7" id="KW-0813">Transport</keyword>
<dbReference type="InterPro" id="IPR050901">
    <property type="entry name" value="BP-dep_ABC_trans_perm"/>
</dbReference>
<dbReference type="Gene3D" id="1.10.3720.10">
    <property type="entry name" value="MetI-like"/>
    <property type="match status" value="1"/>
</dbReference>
<dbReference type="PANTHER" id="PTHR32243:SF18">
    <property type="entry name" value="INNER MEMBRANE ABC TRANSPORTER PERMEASE PROTEIN YCJP"/>
    <property type="match status" value="1"/>
</dbReference>
<gene>
    <name evidence="9" type="ORF">AAFH96_30785</name>
</gene>
<evidence type="ECO:0000313" key="10">
    <source>
        <dbReference type="Proteomes" id="UP001582793"/>
    </source>
</evidence>
<keyword evidence="6 7" id="KW-0472">Membrane</keyword>
<evidence type="ECO:0000256" key="4">
    <source>
        <dbReference type="ARBA" id="ARBA00022692"/>
    </source>
</evidence>
<protein>
    <submittedName>
        <fullName evidence="9">Carbohydrate ABC transporter permease</fullName>
    </submittedName>
</protein>
<comment type="similarity">
    <text evidence="7">Belongs to the binding-protein-dependent transport system permease family.</text>
</comment>
<feature type="transmembrane region" description="Helical" evidence="7">
    <location>
        <begin position="226"/>
        <end position="244"/>
    </location>
</feature>
<keyword evidence="3" id="KW-1003">Cell membrane</keyword>
<evidence type="ECO:0000256" key="5">
    <source>
        <dbReference type="ARBA" id="ARBA00022989"/>
    </source>
</evidence>
<name>A0ABV5D0A4_9ACTN</name>
<evidence type="ECO:0000256" key="2">
    <source>
        <dbReference type="ARBA" id="ARBA00022448"/>
    </source>
</evidence>
<evidence type="ECO:0000313" key="9">
    <source>
        <dbReference type="EMBL" id="MFB6397444.1"/>
    </source>
</evidence>
<proteinExistence type="inferred from homology"/>
<keyword evidence="5 7" id="KW-1133">Transmembrane helix</keyword>
<dbReference type="Proteomes" id="UP001582793">
    <property type="component" value="Unassembled WGS sequence"/>
</dbReference>
<feature type="domain" description="ABC transmembrane type-1" evidence="8">
    <location>
        <begin position="53"/>
        <end position="244"/>
    </location>
</feature>
<dbReference type="EMBL" id="JBCGDC010000144">
    <property type="protein sequence ID" value="MFB6397444.1"/>
    <property type="molecule type" value="Genomic_DNA"/>
</dbReference>
<comment type="caution">
    <text evidence="9">The sequence shown here is derived from an EMBL/GenBank/DDBJ whole genome shotgun (WGS) entry which is preliminary data.</text>
</comment>
<dbReference type="InterPro" id="IPR035906">
    <property type="entry name" value="MetI-like_sf"/>
</dbReference>
<feature type="transmembrane region" description="Helical" evidence="7">
    <location>
        <begin position="49"/>
        <end position="76"/>
    </location>
</feature>
<evidence type="ECO:0000259" key="8">
    <source>
        <dbReference type="PROSITE" id="PS50928"/>
    </source>
</evidence>
<keyword evidence="4 7" id="KW-0812">Transmembrane</keyword>
<evidence type="ECO:0000256" key="6">
    <source>
        <dbReference type="ARBA" id="ARBA00023136"/>
    </source>
</evidence>